<dbReference type="PANTHER" id="PTHR33116:SF67">
    <property type="entry name" value="REVERSE TRANSCRIPTASE"/>
    <property type="match status" value="1"/>
</dbReference>
<proteinExistence type="predicted"/>
<evidence type="ECO:0000313" key="2">
    <source>
        <dbReference type="Proteomes" id="UP001234989"/>
    </source>
</evidence>
<gene>
    <name evidence="1" type="ORF">MTR67_047596</name>
</gene>
<keyword evidence="2" id="KW-1185">Reference proteome</keyword>
<dbReference type="Gene3D" id="3.60.10.10">
    <property type="entry name" value="Endonuclease/exonuclease/phosphatase"/>
    <property type="match status" value="1"/>
</dbReference>
<accession>A0AAF0ZWM5</accession>
<dbReference type="AlphaFoldDB" id="A0AAF0ZWM5"/>
<dbReference type="Proteomes" id="UP001234989">
    <property type="component" value="Chromosome 11"/>
</dbReference>
<sequence length="608" mass="71156">MRSKKANHRIKYLVHINRVVYLAILEPLVNKTKIEGYRKFLGFQYCLANTNGKIWCFWNHLDQVEVIANEEQHITIKFKDRNGANSRYVSVIYAECTDRDRRDLWDSMENISRSINDPWCVGGDFNDIMDPDEKLGGKPHRANKCFDFISTMEACGLSDLGFVGRNAMWRLQCKLKVLSKNLRPLGIFMSREDLNREHTKYVKWLGMQDALLKQKTRINWFKDGDYNSKYFHSVLRDRRKRLLIHRIKDHRENWIEGDNMIARAAIRHYKNLFNMGQPNLDSGTLDCIPKLITEEDNDMLHRAPVEDEIKNVVFSMRADRSVGPDGFNVVVRVNLVLEKNFPFTYLGCPIYIGRKKISYFDDVVTKVVKRLNGWQGKMLTYGGKMVLIKSVLQSLPIYTLSAINPPIGTIYLLKKHFDRFFWGFNENRDKHHWRSWKNLCVPKDEGGICIRNMDDISKTLAVKRWWRFRTNKSLWADFMKAKYCHRVHPSVKAWTSGNSQAWKFMVNARHVAEPNILWKINSGSCNMWWDNWCEKGPLAILYPDHVHNNNTKVMAYIDGGNWNMNKLREALPEHIVLYIANIPIGDANDNDYAVWNITQDGQYTNSSA</sequence>
<reference evidence="1" key="1">
    <citation type="submission" date="2023-08" db="EMBL/GenBank/DDBJ databases">
        <title>A de novo genome assembly of Solanum verrucosum Schlechtendal, a Mexican diploid species geographically isolated from the other diploid A-genome species in potato relatives.</title>
        <authorList>
            <person name="Hosaka K."/>
        </authorList>
    </citation>
    <scope>NUCLEOTIDE SEQUENCE</scope>
    <source>
        <tissue evidence="1">Young leaves</tissue>
    </source>
</reference>
<dbReference type="SUPFAM" id="SSF56219">
    <property type="entry name" value="DNase I-like"/>
    <property type="match status" value="1"/>
</dbReference>
<dbReference type="EMBL" id="CP133622">
    <property type="protein sequence ID" value="WMV54211.1"/>
    <property type="molecule type" value="Genomic_DNA"/>
</dbReference>
<protein>
    <submittedName>
        <fullName evidence="1">Uncharacterized protein</fullName>
    </submittedName>
</protein>
<organism evidence="1 2">
    <name type="scientific">Solanum verrucosum</name>
    <dbReference type="NCBI Taxonomy" id="315347"/>
    <lineage>
        <taxon>Eukaryota</taxon>
        <taxon>Viridiplantae</taxon>
        <taxon>Streptophyta</taxon>
        <taxon>Embryophyta</taxon>
        <taxon>Tracheophyta</taxon>
        <taxon>Spermatophyta</taxon>
        <taxon>Magnoliopsida</taxon>
        <taxon>eudicotyledons</taxon>
        <taxon>Gunneridae</taxon>
        <taxon>Pentapetalae</taxon>
        <taxon>asterids</taxon>
        <taxon>lamiids</taxon>
        <taxon>Solanales</taxon>
        <taxon>Solanaceae</taxon>
        <taxon>Solanoideae</taxon>
        <taxon>Solaneae</taxon>
        <taxon>Solanum</taxon>
    </lineage>
</organism>
<evidence type="ECO:0000313" key="1">
    <source>
        <dbReference type="EMBL" id="WMV54211.1"/>
    </source>
</evidence>
<dbReference type="InterPro" id="IPR036691">
    <property type="entry name" value="Endo/exonu/phosph_ase_sf"/>
</dbReference>
<name>A0AAF0ZWM5_SOLVR</name>
<dbReference type="PANTHER" id="PTHR33116">
    <property type="entry name" value="REVERSE TRANSCRIPTASE ZINC-BINDING DOMAIN-CONTAINING PROTEIN-RELATED-RELATED"/>
    <property type="match status" value="1"/>
</dbReference>